<dbReference type="RefSeq" id="WP_187011253.1">
    <property type="nucleotide sequence ID" value="NZ_JACRUI010000006.1"/>
</dbReference>
<gene>
    <name evidence="2" type="ORF">H8R23_15195</name>
</gene>
<evidence type="ECO:0000313" key="2">
    <source>
        <dbReference type="EMBL" id="MBC5842758.1"/>
    </source>
</evidence>
<accession>A0ABR7JB45</accession>
<organism evidence="2 3">
    <name type="scientific">Flavobacterium kayseriense</name>
    <dbReference type="NCBI Taxonomy" id="2764714"/>
    <lineage>
        <taxon>Bacteria</taxon>
        <taxon>Pseudomonadati</taxon>
        <taxon>Bacteroidota</taxon>
        <taxon>Flavobacteriia</taxon>
        <taxon>Flavobacteriales</taxon>
        <taxon>Flavobacteriaceae</taxon>
        <taxon>Flavobacterium</taxon>
    </lineage>
</organism>
<dbReference type="Proteomes" id="UP000629963">
    <property type="component" value="Unassembled WGS sequence"/>
</dbReference>
<keyword evidence="3" id="KW-1185">Reference proteome</keyword>
<name>A0ABR7JB45_9FLAO</name>
<feature type="signal peptide" evidence="1">
    <location>
        <begin position="1"/>
        <end position="19"/>
    </location>
</feature>
<protein>
    <recommendedName>
        <fullName evidence="4">DUF4369 domain containing protein</fullName>
    </recommendedName>
</protein>
<dbReference type="EMBL" id="JACRUJ010000006">
    <property type="protein sequence ID" value="MBC5842758.1"/>
    <property type="molecule type" value="Genomic_DNA"/>
</dbReference>
<comment type="caution">
    <text evidence="2">The sequence shown here is derived from an EMBL/GenBank/DDBJ whole genome shotgun (WGS) entry which is preliminary data.</text>
</comment>
<proteinExistence type="predicted"/>
<keyword evidence="1" id="KW-0732">Signal</keyword>
<feature type="chain" id="PRO_5047445207" description="DUF4369 domain containing protein" evidence="1">
    <location>
        <begin position="20"/>
        <end position="217"/>
    </location>
</feature>
<reference evidence="2 3" key="1">
    <citation type="submission" date="2020-08" db="EMBL/GenBank/DDBJ databases">
        <title>Description of novel Flavobacterium F-380 isolate.</title>
        <authorList>
            <person name="Saticioglu I.B."/>
            <person name="Duman M."/>
            <person name="Altun S."/>
        </authorList>
    </citation>
    <scope>NUCLEOTIDE SEQUENCE [LARGE SCALE GENOMIC DNA]</scope>
    <source>
        <strain evidence="2 3">F-380</strain>
    </source>
</reference>
<evidence type="ECO:0008006" key="4">
    <source>
        <dbReference type="Google" id="ProtNLM"/>
    </source>
</evidence>
<evidence type="ECO:0000313" key="3">
    <source>
        <dbReference type="Proteomes" id="UP000629963"/>
    </source>
</evidence>
<evidence type="ECO:0000256" key="1">
    <source>
        <dbReference type="SAM" id="SignalP"/>
    </source>
</evidence>
<sequence length="217" mass="24804">MKKLALLFLLALPFTFCKASDKKIIATIVFENATGKTFKSGEFYSYGTNQKIQISTLDSFKIALPEKGKYQFSFYTSDFETYTFYPAFINENKNTITIKLVEKVVLKELSPISIGFSKPLSIDRNLTEKQIEQLIISGQAHFIMHGLNNEIPDEYIVFQKKYGVFLKKENCILDPLTFKATTQNNQIIANYLTQKYGDAWLLDLATKPFGIKQNEAN</sequence>